<dbReference type="PANTHER" id="PTHR13109:SF7">
    <property type="entry name" value="NEUROCHONDRIN"/>
    <property type="match status" value="1"/>
</dbReference>
<gene>
    <name evidence="2" type="ORF">HOLleu_30365</name>
</gene>
<protein>
    <submittedName>
        <fullName evidence="2">Neurochondrin</fullName>
    </submittedName>
</protein>
<dbReference type="Pfam" id="PF05536">
    <property type="entry name" value="Neurochondrin"/>
    <property type="match status" value="1"/>
</dbReference>
<dbReference type="GO" id="GO:0030425">
    <property type="term" value="C:dendrite"/>
    <property type="evidence" value="ECO:0007669"/>
    <property type="project" value="TreeGrafter"/>
</dbReference>
<dbReference type="AlphaFoldDB" id="A0A9Q1GWR5"/>
<accession>A0A9Q1GWR5</accession>
<dbReference type="EMBL" id="JAIZAY010000015">
    <property type="protein sequence ID" value="KAJ8028197.1"/>
    <property type="molecule type" value="Genomic_DNA"/>
</dbReference>
<proteinExistence type="inferred from homology"/>
<dbReference type="GO" id="GO:0048168">
    <property type="term" value="P:regulation of neuronal synaptic plasticity"/>
    <property type="evidence" value="ECO:0007669"/>
    <property type="project" value="TreeGrafter"/>
</dbReference>
<evidence type="ECO:0000313" key="2">
    <source>
        <dbReference type="EMBL" id="KAJ8028197.1"/>
    </source>
</evidence>
<reference evidence="2" key="1">
    <citation type="submission" date="2021-10" db="EMBL/GenBank/DDBJ databases">
        <title>Tropical sea cucumber genome reveals ecological adaptation and Cuvierian tubules defense mechanism.</title>
        <authorList>
            <person name="Chen T."/>
        </authorList>
    </citation>
    <scope>NUCLEOTIDE SEQUENCE</scope>
    <source>
        <strain evidence="2">Nanhai2018</strain>
        <tissue evidence="2">Muscle</tissue>
    </source>
</reference>
<dbReference type="GO" id="GO:0031175">
    <property type="term" value="P:neuron projection development"/>
    <property type="evidence" value="ECO:0007669"/>
    <property type="project" value="TreeGrafter"/>
</dbReference>
<keyword evidence="3" id="KW-1185">Reference proteome</keyword>
<comment type="similarity">
    <text evidence="1">Belongs to the neurochondrin family.</text>
</comment>
<evidence type="ECO:0000313" key="3">
    <source>
        <dbReference type="Proteomes" id="UP001152320"/>
    </source>
</evidence>
<evidence type="ECO:0000256" key="1">
    <source>
        <dbReference type="ARBA" id="ARBA00006927"/>
    </source>
</evidence>
<dbReference type="InterPro" id="IPR008709">
    <property type="entry name" value="Neurochondrin"/>
</dbReference>
<sequence>MEGAGKRPAGRKLPEGAERAAFERCLKVLRAQRSDTEMFAALLLITKLVKAENMKSEDRHRIFEAVGFKFVNRLLNTETAPEDCDEHMFHSVALTLLACFSTDPRLTNHPEMLNKVPILANVILLPRQVSSLTDVQQGMVMDAYETLQGLASTEAGRSHLCYQATESLVTVVKDKLMGYDKSHTLLCFLLHHNAEELWTSQSDSLNDLLQKLASDFKEFQDEEKFKMCGVLNSLLSVASWVPDNSLPEWAANLYSTLSCVLQNKLGEEQRDGCLQLAATMLHHYGASWVPTHSEGHRKSFLLLVNLAGIEVRMILETMSPEKQLSKAAVLCSCFMILEQCTQIMICNTEIGLQQDEIYQLHNVLTAAFGAAIYHLKSVTPEQIDDPVIICCVRALFMWLAEETAMLKTDVIEILPFLLGVGKLSLENTGTRNDSKQIALPEVVFQHVVREDLLKLFLPGLCHLTAEKGPREVVLRNDGMGLLVTYAEHLLTNRHTSEKKQDTESSLLTLCNIFLNVTLEDRSSVAKYKEFRDLIKILSTAVFTSDEDSNLLNLHFALVVVAILRLLSVDKGQEFFNIFIMHKCFGRVLRFALPLLYQASGTLNALMPAEIEGTVRSGVTRIGERLWLLIHDDLVIDDSLKNVSCLLIQCLNECSKIHRWIASCLLDAGWTQQEESTLTSQVALTYRLEQKSKSKQSWLINLVCPKEHHSCEQAISLAGQQYNGKPVSSGRKSRL</sequence>
<organism evidence="2 3">
    <name type="scientific">Holothuria leucospilota</name>
    <name type="common">Black long sea cucumber</name>
    <name type="synonym">Mertensiothuria leucospilota</name>
    <dbReference type="NCBI Taxonomy" id="206669"/>
    <lineage>
        <taxon>Eukaryota</taxon>
        <taxon>Metazoa</taxon>
        <taxon>Echinodermata</taxon>
        <taxon>Eleutherozoa</taxon>
        <taxon>Echinozoa</taxon>
        <taxon>Holothuroidea</taxon>
        <taxon>Aspidochirotacea</taxon>
        <taxon>Aspidochirotida</taxon>
        <taxon>Holothuriidae</taxon>
        <taxon>Holothuria</taxon>
    </lineage>
</organism>
<comment type="caution">
    <text evidence="2">The sequence shown here is derived from an EMBL/GenBank/DDBJ whole genome shotgun (WGS) entry which is preliminary data.</text>
</comment>
<name>A0A9Q1GWR5_HOLLE</name>
<dbReference type="OrthoDB" id="8186546at2759"/>
<dbReference type="Proteomes" id="UP001152320">
    <property type="component" value="Chromosome 15"/>
</dbReference>
<dbReference type="PANTHER" id="PTHR13109">
    <property type="entry name" value="NEUROCHONDRIN"/>
    <property type="match status" value="1"/>
</dbReference>